<dbReference type="AlphaFoldDB" id="Q9FV12"/>
<accession>Q9FV12</accession>
<dbReference type="EMBL" id="AF260921">
    <property type="protein sequence ID" value="AAG15543.1"/>
    <property type="molecule type" value="Genomic_DNA"/>
</dbReference>
<dbReference type="Pfam" id="PF03004">
    <property type="entry name" value="Transposase_24"/>
    <property type="match status" value="1"/>
</dbReference>
<feature type="region of interest" description="Disordered" evidence="2">
    <location>
        <begin position="78"/>
        <end position="108"/>
    </location>
</feature>
<dbReference type="InterPro" id="IPR004252">
    <property type="entry name" value="Probable_transposase_24"/>
</dbReference>
<reference evidence="3" key="1">
    <citation type="submission" date="2000-04" db="EMBL/GenBank/DDBJ databases">
        <title>Characterization of an autonomous petunia transposon belonging to the 'CACTA-family'.</title>
        <authorList>
            <person name="Spelt K."/>
            <person name="Ballintijn K."/>
            <person name="Quattrocchio F."/>
            <person name="Mol J."/>
            <person name="Koes R."/>
        </authorList>
    </citation>
    <scope>NUCLEOTIDE SEQUENCE</scope>
    <source>
        <strain evidence="3">W220</strain>
    </source>
</reference>
<keyword evidence="1" id="KW-0175">Coiled coil</keyword>
<evidence type="ECO:0000313" key="3">
    <source>
        <dbReference type="EMBL" id="AAG15543.1"/>
    </source>
</evidence>
<name>Q9FV12_PETHY</name>
<organism evidence="3">
    <name type="scientific">Petunia hybrida</name>
    <name type="common">Petunia</name>
    <dbReference type="NCBI Taxonomy" id="4102"/>
    <lineage>
        <taxon>Eukaryota</taxon>
        <taxon>Viridiplantae</taxon>
        <taxon>Streptophyta</taxon>
        <taxon>Embryophyta</taxon>
        <taxon>Tracheophyta</taxon>
        <taxon>Spermatophyta</taxon>
        <taxon>Magnoliopsida</taxon>
        <taxon>eudicotyledons</taxon>
        <taxon>Gunneridae</taxon>
        <taxon>Pentapetalae</taxon>
        <taxon>asterids</taxon>
        <taxon>lamiids</taxon>
        <taxon>Solanales</taxon>
        <taxon>Solanaceae</taxon>
        <taxon>Petunioideae</taxon>
        <taxon>Petunia</taxon>
    </lineage>
</organism>
<feature type="coiled-coil region" evidence="1">
    <location>
        <begin position="110"/>
        <end position="137"/>
    </location>
</feature>
<evidence type="ECO:0000256" key="2">
    <source>
        <dbReference type="SAM" id="MobiDB-lite"/>
    </source>
</evidence>
<feature type="non-terminal residue" evidence="3">
    <location>
        <position position="1"/>
    </location>
</feature>
<protein>
    <submittedName>
        <fullName evidence="3">Putative transposase</fullName>
    </submittedName>
</protein>
<proteinExistence type="predicted"/>
<sequence>GRAVSFDEVFEELHRFKRDGKLGAWVEPRAEATHVGFKRRVEEWYQSQPASEVGSSTQPTVEEVNSLFLEEVGGPKKGRTYGLGSQYSSGPVKSGLRPTPCSSSQDPEVVDALQRKVAMLEEQRASDREQMRLLQEERASDRAQLSQLMNLVKDLASKRRSNRESDSDETD</sequence>
<evidence type="ECO:0000256" key="1">
    <source>
        <dbReference type="SAM" id="Coils"/>
    </source>
</evidence>